<reference evidence="2 3" key="1">
    <citation type="journal article" date="2014" name="Genome Biol. Evol.">
        <title>The genome of the myxosporean Thelohanellus kitauei shows adaptations to nutrient acquisition within its fish host.</title>
        <authorList>
            <person name="Yang Y."/>
            <person name="Xiong J."/>
            <person name="Zhou Z."/>
            <person name="Huo F."/>
            <person name="Miao W."/>
            <person name="Ran C."/>
            <person name="Liu Y."/>
            <person name="Zhang J."/>
            <person name="Feng J."/>
            <person name="Wang M."/>
            <person name="Wang M."/>
            <person name="Wang L."/>
            <person name="Yao B."/>
        </authorList>
    </citation>
    <scope>NUCLEOTIDE SEQUENCE [LARGE SCALE GENOMIC DNA]</scope>
    <source>
        <strain evidence="2">Wuqing</strain>
    </source>
</reference>
<keyword evidence="3" id="KW-1185">Reference proteome</keyword>
<evidence type="ECO:0000313" key="3">
    <source>
        <dbReference type="Proteomes" id="UP000031668"/>
    </source>
</evidence>
<dbReference type="AlphaFoldDB" id="A0A0C2M9C5"/>
<organism evidence="2 3">
    <name type="scientific">Thelohanellus kitauei</name>
    <name type="common">Myxosporean</name>
    <dbReference type="NCBI Taxonomy" id="669202"/>
    <lineage>
        <taxon>Eukaryota</taxon>
        <taxon>Metazoa</taxon>
        <taxon>Cnidaria</taxon>
        <taxon>Myxozoa</taxon>
        <taxon>Myxosporea</taxon>
        <taxon>Bivalvulida</taxon>
        <taxon>Platysporina</taxon>
        <taxon>Myxobolidae</taxon>
        <taxon>Thelohanellus</taxon>
    </lineage>
</organism>
<accession>A0A0C2M9C5</accession>
<evidence type="ECO:0000313" key="2">
    <source>
        <dbReference type="EMBL" id="KII63595.1"/>
    </source>
</evidence>
<protein>
    <submittedName>
        <fullName evidence="2">Uncharacterized protein</fullName>
    </submittedName>
</protein>
<gene>
    <name evidence="2" type="ORF">RF11_16406</name>
</gene>
<evidence type="ECO:0000256" key="1">
    <source>
        <dbReference type="SAM" id="MobiDB-lite"/>
    </source>
</evidence>
<proteinExistence type="predicted"/>
<comment type="caution">
    <text evidence="2">The sequence shown here is derived from an EMBL/GenBank/DDBJ whole genome shotgun (WGS) entry which is preliminary data.</text>
</comment>
<sequence length="232" mass="26777">MFDGYEKDQKEESTRHYDLQDLDALHNKNPTTEVSPRPASLLVSFTTYREINTTTIINNTGDPRPTKTKDGIESTGISKIENLLVKLIDSKNQEHTMQKQKSINKRRILSLSHIKGRYLAEIISPGVVIQNQRVSTLVVLKDLRCQNSQLGESLKHVDLQYALNALKLAKFERDNTESERSYATSSRRVDIKERTETNKHRAEYWRCSKPRFAVRHTLCRVADNSDFIDEIM</sequence>
<dbReference type="Proteomes" id="UP000031668">
    <property type="component" value="Unassembled WGS sequence"/>
</dbReference>
<feature type="region of interest" description="Disordered" evidence="1">
    <location>
        <begin position="1"/>
        <end position="37"/>
    </location>
</feature>
<feature type="compositionally biased region" description="Basic and acidic residues" evidence="1">
    <location>
        <begin position="1"/>
        <end position="26"/>
    </location>
</feature>
<name>A0A0C2M9C5_THEKT</name>
<dbReference type="EMBL" id="JWZT01004658">
    <property type="protein sequence ID" value="KII63595.1"/>
    <property type="molecule type" value="Genomic_DNA"/>
</dbReference>